<name>A0A5D3F8L2_9ACTN</name>
<comment type="similarity">
    <text evidence="1">Belongs to the LDH2/MDH2 oxidoreductase family.</text>
</comment>
<dbReference type="InterPro" id="IPR003767">
    <property type="entry name" value="Malate/L-lactate_DH-like"/>
</dbReference>
<sequence length="368" mass="37788">MAPPRGSGGRPPGRQDSMTIASNTLPAEVLVDAAARILESVGVPAAGAVRVARNLVTADLRGVETHGLIRLRPYVERIEAGGIAADPEIAVVRDHPATALLDGGNGLGAVAASAAMELAMGKAAASGVGLVVVRNINHFGAAADYSLAAAEQGMIGLSATNVLALIAPTGAAVPMVGNNPLSFAFPGDPPVVYDSAMSVSTWGRVLVAAQRGEPLPADAFLDGDGRPTTDPAAVLDGGTLLPVAGYKGYGLALCVTLLTGVLAGWLSDAELTGHRPHEPGGNTALLGAIDVGAFTDPAEYARRVDRIGAEIRTAPRRPGVDRVWLPGEKETERERERREHGVPLADPVRADLAALAARLGVEIDARLR</sequence>
<dbReference type="InterPro" id="IPR036111">
    <property type="entry name" value="Mal/L-sulfo/L-lacto_DH-like_sf"/>
</dbReference>
<dbReference type="InterPro" id="IPR043144">
    <property type="entry name" value="Mal/L-sulf/L-lact_DH-like_ah"/>
</dbReference>
<evidence type="ECO:0000256" key="1">
    <source>
        <dbReference type="ARBA" id="ARBA00006056"/>
    </source>
</evidence>
<dbReference type="AlphaFoldDB" id="A0A5D3F8L2"/>
<dbReference type="Proteomes" id="UP000323505">
    <property type="component" value="Unassembled WGS sequence"/>
</dbReference>
<reference evidence="3 4" key="1">
    <citation type="submission" date="2019-08" db="EMBL/GenBank/DDBJ databases">
        <title>Actinomadura sp. nov. CYP1-5 isolated from mountain soil.</title>
        <authorList>
            <person name="Songsumanus A."/>
            <person name="Kuncharoen N."/>
            <person name="Kudo T."/>
            <person name="Yuki M."/>
            <person name="Igarashi Y."/>
            <person name="Tanasupawat S."/>
        </authorList>
    </citation>
    <scope>NUCLEOTIDE SEQUENCE [LARGE SCALE GENOMIC DNA]</scope>
    <source>
        <strain evidence="3 4">CYP1-5</strain>
    </source>
</reference>
<dbReference type="PANTHER" id="PTHR11091">
    <property type="entry name" value="OXIDOREDUCTASE-RELATED"/>
    <property type="match status" value="1"/>
</dbReference>
<comment type="caution">
    <text evidence="3">The sequence shown here is derived from an EMBL/GenBank/DDBJ whole genome shotgun (WGS) entry which is preliminary data.</text>
</comment>
<evidence type="ECO:0000256" key="2">
    <source>
        <dbReference type="ARBA" id="ARBA00023002"/>
    </source>
</evidence>
<accession>A0A5D3F8L2</accession>
<evidence type="ECO:0000313" key="3">
    <source>
        <dbReference type="EMBL" id="TYK44419.1"/>
    </source>
</evidence>
<dbReference type="Gene3D" id="3.30.1370.60">
    <property type="entry name" value="Hypothetical oxidoreductase yiak, domain 2"/>
    <property type="match status" value="1"/>
</dbReference>
<protein>
    <submittedName>
        <fullName evidence="3">Ldh family oxidoreductase</fullName>
    </submittedName>
</protein>
<dbReference type="GO" id="GO:0016491">
    <property type="term" value="F:oxidoreductase activity"/>
    <property type="evidence" value="ECO:0007669"/>
    <property type="project" value="UniProtKB-KW"/>
</dbReference>
<keyword evidence="4" id="KW-1185">Reference proteome</keyword>
<dbReference type="SUPFAM" id="SSF89733">
    <property type="entry name" value="L-sulfolactate dehydrogenase-like"/>
    <property type="match status" value="1"/>
</dbReference>
<dbReference type="Gene3D" id="1.10.1530.10">
    <property type="match status" value="1"/>
</dbReference>
<gene>
    <name evidence="3" type="ORF">FXF68_33640</name>
</gene>
<keyword evidence="2" id="KW-0560">Oxidoreductase</keyword>
<dbReference type="PANTHER" id="PTHR11091:SF0">
    <property type="entry name" value="MALATE DEHYDROGENASE"/>
    <property type="match status" value="1"/>
</dbReference>
<dbReference type="EMBL" id="VSRQ01000008">
    <property type="protein sequence ID" value="TYK44419.1"/>
    <property type="molecule type" value="Genomic_DNA"/>
</dbReference>
<dbReference type="InterPro" id="IPR043143">
    <property type="entry name" value="Mal/L-sulf/L-lact_DH-like_NADP"/>
</dbReference>
<proteinExistence type="inferred from homology"/>
<organism evidence="3 4">
    <name type="scientific">Actinomadura decatromicini</name>
    <dbReference type="NCBI Taxonomy" id="2604572"/>
    <lineage>
        <taxon>Bacteria</taxon>
        <taxon>Bacillati</taxon>
        <taxon>Actinomycetota</taxon>
        <taxon>Actinomycetes</taxon>
        <taxon>Streptosporangiales</taxon>
        <taxon>Thermomonosporaceae</taxon>
        <taxon>Actinomadura</taxon>
    </lineage>
</organism>
<dbReference type="Pfam" id="PF02615">
    <property type="entry name" value="Ldh_2"/>
    <property type="match status" value="1"/>
</dbReference>
<evidence type="ECO:0000313" key="4">
    <source>
        <dbReference type="Proteomes" id="UP000323505"/>
    </source>
</evidence>